<organism evidence="3 4">
    <name type="scientific">Paenibacillus azoreducens</name>
    <dbReference type="NCBI Taxonomy" id="116718"/>
    <lineage>
        <taxon>Bacteria</taxon>
        <taxon>Bacillati</taxon>
        <taxon>Bacillota</taxon>
        <taxon>Bacilli</taxon>
        <taxon>Bacillales</taxon>
        <taxon>Paenibacillaceae</taxon>
        <taxon>Paenibacillus</taxon>
    </lineage>
</organism>
<name>A0A919YF32_9BACL</name>
<evidence type="ECO:0000256" key="2">
    <source>
        <dbReference type="SAM" id="SignalP"/>
    </source>
</evidence>
<evidence type="ECO:0000313" key="4">
    <source>
        <dbReference type="Proteomes" id="UP000682811"/>
    </source>
</evidence>
<protein>
    <recommendedName>
        <fullName evidence="5">MORN repeat-containing protein</fullName>
    </recommendedName>
</protein>
<dbReference type="SMART" id="SM00698">
    <property type="entry name" value="MORN"/>
    <property type="match status" value="3"/>
</dbReference>
<dbReference type="EMBL" id="BORT01000014">
    <property type="protein sequence ID" value="GIO48488.1"/>
    <property type="molecule type" value="Genomic_DNA"/>
</dbReference>
<proteinExistence type="predicted"/>
<dbReference type="PANTHER" id="PTHR23084:SF263">
    <property type="entry name" value="MORN REPEAT-CONTAINING PROTEIN 1"/>
    <property type="match status" value="1"/>
</dbReference>
<dbReference type="PANTHER" id="PTHR23084">
    <property type="entry name" value="PHOSPHATIDYLINOSITOL-4-PHOSPHATE 5-KINASE RELATED"/>
    <property type="match status" value="1"/>
</dbReference>
<dbReference type="InterPro" id="IPR003409">
    <property type="entry name" value="MORN"/>
</dbReference>
<feature type="signal peptide" evidence="2">
    <location>
        <begin position="1"/>
        <end position="23"/>
    </location>
</feature>
<dbReference type="Pfam" id="PF02493">
    <property type="entry name" value="MORN"/>
    <property type="match status" value="3"/>
</dbReference>
<keyword evidence="2" id="KW-0732">Signal</keyword>
<dbReference type="RefSeq" id="WP_212979139.1">
    <property type="nucleotide sequence ID" value="NZ_AP025343.1"/>
</dbReference>
<dbReference type="AlphaFoldDB" id="A0A919YF32"/>
<reference evidence="3 4" key="1">
    <citation type="submission" date="2021-03" db="EMBL/GenBank/DDBJ databases">
        <title>Antimicrobial resistance genes in bacteria isolated from Japanese honey, and their potential for conferring macrolide and lincosamide resistance in the American foulbrood pathogen Paenibacillus larvae.</title>
        <authorList>
            <person name="Okamoto M."/>
            <person name="Kumagai M."/>
            <person name="Kanamori H."/>
            <person name="Takamatsu D."/>
        </authorList>
    </citation>
    <scope>NUCLEOTIDE SEQUENCE [LARGE SCALE GENOMIC DNA]</scope>
    <source>
        <strain evidence="3 4">J34TS1</strain>
    </source>
</reference>
<evidence type="ECO:0000313" key="3">
    <source>
        <dbReference type="EMBL" id="GIO48488.1"/>
    </source>
</evidence>
<comment type="caution">
    <text evidence="3">The sequence shown here is derived from an EMBL/GenBank/DDBJ whole genome shotgun (WGS) entry which is preliminary data.</text>
</comment>
<evidence type="ECO:0000256" key="1">
    <source>
        <dbReference type="ARBA" id="ARBA00022737"/>
    </source>
</evidence>
<keyword evidence="4" id="KW-1185">Reference proteome</keyword>
<sequence length="315" mass="35514">MYKLMLAVSILLGTVTGAEMAHAQAAETTLDFGDGSVYTGQVKNGKPNGKGTLISGRLGRYEGNWVNGVKSGFGKYTFHLKEDKVFDKEDKLYHDRDWKTHYEGQWANNRQNGQGTEVHSIRDASYQKKEDGGWIQKEGGYSYEIRKGSFKDDDFTAGYSGYLDDEFQAWFAYKDSKVAVKMEGKSLKLIDPRKVQMLDSNADEQLASYSFHYSNKNNKNLYDEIHLSPSVIAAGTYKNNQMIDGVKIIKKVSGIESTWTQQSYNNGKPGEVKNITETAADQSFAKYRSSYLSLITPYLKGFDEIRSKADTFLNQ</sequence>
<evidence type="ECO:0008006" key="5">
    <source>
        <dbReference type="Google" id="ProtNLM"/>
    </source>
</evidence>
<accession>A0A919YF32</accession>
<dbReference type="Proteomes" id="UP000682811">
    <property type="component" value="Unassembled WGS sequence"/>
</dbReference>
<gene>
    <name evidence="3" type="ORF">J34TS1_32530</name>
</gene>
<feature type="chain" id="PRO_5037312059" description="MORN repeat-containing protein" evidence="2">
    <location>
        <begin position="24"/>
        <end position="315"/>
    </location>
</feature>
<keyword evidence="1" id="KW-0677">Repeat</keyword>
<dbReference type="SUPFAM" id="SSF82185">
    <property type="entry name" value="Histone H3 K4-specific methyltransferase SET7/9 N-terminal domain"/>
    <property type="match status" value="1"/>
</dbReference>